<sequence>MRTGRRHHMGCLLQQRRRQQLMLGIQRTLADRRRRRTHPTPTAAVRGRPTGRRGRYHRLHLRRLRAQRFGVGRRRCRTRPRHQRRIVGLRAKRRPGMHHHNPLTPTEPGPRAHRLTSHRHPGRPRPAPSLAAQPRLRHRRSPATAGTTANTITWDFTPCAQNKRLAMILNLAALCAPAVAGWRRYSRLSRDSTNRSTRSHSRTALA</sequence>
<feature type="compositionally biased region" description="Basic residues" evidence="1">
    <location>
        <begin position="90"/>
        <end position="101"/>
    </location>
</feature>
<dbReference type="Proteomes" id="UP000268285">
    <property type="component" value="Unassembled WGS sequence"/>
</dbReference>
<dbReference type="EMBL" id="UPHU01000001">
    <property type="protein sequence ID" value="VBA48264.1"/>
    <property type="molecule type" value="Genomic_DNA"/>
</dbReference>
<gene>
    <name evidence="2" type="ORF">LAUMK142_01221</name>
</gene>
<keyword evidence="3" id="KW-1185">Reference proteome</keyword>
<name>A0A498QNC2_9MYCO</name>
<proteinExistence type="predicted"/>
<evidence type="ECO:0000313" key="2">
    <source>
        <dbReference type="EMBL" id="VBA48264.1"/>
    </source>
</evidence>
<protein>
    <submittedName>
        <fullName evidence="2">Uncharacterized protein</fullName>
    </submittedName>
</protein>
<feature type="compositionally biased region" description="Basic residues" evidence="1">
    <location>
        <begin position="111"/>
        <end position="123"/>
    </location>
</feature>
<feature type="region of interest" description="Disordered" evidence="1">
    <location>
        <begin position="90"/>
        <end position="147"/>
    </location>
</feature>
<organism evidence="2 3">
    <name type="scientific">Mycobacterium pseudokansasii</name>
    <dbReference type="NCBI Taxonomy" id="2341080"/>
    <lineage>
        <taxon>Bacteria</taxon>
        <taxon>Bacillati</taxon>
        <taxon>Actinomycetota</taxon>
        <taxon>Actinomycetes</taxon>
        <taxon>Mycobacteriales</taxon>
        <taxon>Mycobacteriaceae</taxon>
        <taxon>Mycobacterium</taxon>
    </lineage>
</organism>
<evidence type="ECO:0000313" key="3">
    <source>
        <dbReference type="Proteomes" id="UP000268285"/>
    </source>
</evidence>
<dbReference type="AlphaFoldDB" id="A0A498QNC2"/>
<evidence type="ECO:0000256" key="1">
    <source>
        <dbReference type="SAM" id="MobiDB-lite"/>
    </source>
</evidence>
<accession>A0A498QNC2</accession>
<reference evidence="2 3" key="1">
    <citation type="submission" date="2018-09" db="EMBL/GenBank/DDBJ databases">
        <authorList>
            <person name="Tagini F."/>
        </authorList>
    </citation>
    <scope>NUCLEOTIDE SEQUENCE [LARGE SCALE GENOMIC DNA]</scope>
    <source>
        <strain evidence="2 3">MK142</strain>
    </source>
</reference>